<dbReference type="Proteomes" id="UP000317909">
    <property type="component" value="Chromosome"/>
</dbReference>
<reference evidence="2 3" key="1">
    <citation type="submission" date="2019-02" db="EMBL/GenBank/DDBJ databases">
        <title>Deep-cultivation of Planctomycetes and their phenomic and genomic characterization uncovers novel biology.</title>
        <authorList>
            <person name="Wiegand S."/>
            <person name="Jogler M."/>
            <person name="Boedeker C."/>
            <person name="Pinto D."/>
            <person name="Vollmers J."/>
            <person name="Rivas-Marin E."/>
            <person name="Kohn T."/>
            <person name="Peeters S.H."/>
            <person name="Heuer A."/>
            <person name="Rast P."/>
            <person name="Oberbeckmann S."/>
            <person name="Bunk B."/>
            <person name="Jeske O."/>
            <person name="Meyerdierks A."/>
            <person name="Storesund J.E."/>
            <person name="Kallscheuer N."/>
            <person name="Luecker S."/>
            <person name="Lage O.M."/>
            <person name="Pohl T."/>
            <person name="Merkel B.J."/>
            <person name="Hornburger P."/>
            <person name="Mueller R.-W."/>
            <person name="Bruemmer F."/>
            <person name="Labrenz M."/>
            <person name="Spormann A.M."/>
            <person name="Op den Camp H."/>
            <person name="Overmann J."/>
            <person name="Amann R."/>
            <person name="Jetten M.S.M."/>
            <person name="Mascher T."/>
            <person name="Medema M.H."/>
            <person name="Devos D.P."/>
            <person name="Kaster A.-K."/>
            <person name="Ovreas L."/>
            <person name="Rohde M."/>
            <person name="Galperin M.Y."/>
            <person name="Jogler C."/>
        </authorList>
    </citation>
    <scope>NUCLEOTIDE SEQUENCE [LARGE SCALE GENOMIC DNA]</scope>
    <source>
        <strain evidence="2 3">I41</strain>
    </source>
</reference>
<accession>A0A517U3Z3</accession>
<evidence type="ECO:0000256" key="1">
    <source>
        <dbReference type="SAM" id="SignalP"/>
    </source>
</evidence>
<proteinExistence type="predicted"/>
<sequence precursor="true">MLRKILFAACVGVGCATFGAADTAQAQQAYGQNWSGTYTTQDWNRFYHYPYVYYPQNYWGSEYYRSADSLYYRYPPEMRIPVYNRKWHNYYPNRRKFHSGHHFVLDVF</sequence>
<evidence type="ECO:0000313" key="2">
    <source>
        <dbReference type="EMBL" id="QDT75346.1"/>
    </source>
</evidence>
<keyword evidence="1" id="KW-0732">Signal</keyword>
<evidence type="ECO:0008006" key="4">
    <source>
        <dbReference type="Google" id="ProtNLM"/>
    </source>
</evidence>
<name>A0A517U3Z3_9BACT</name>
<dbReference type="PROSITE" id="PS51257">
    <property type="entry name" value="PROKAR_LIPOPROTEIN"/>
    <property type="match status" value="1"/>
</dbReference>
<feature type="signal peptide" evidence="1">
    <location>
        <begin position="1"/>
        <end position="20"/>
    </location>
</feature>
<dbReference type="AlphaFoldDB" id="A0A517U3Z3"/>
<dbReference type="OrthoDB" id="281093at2"/>
<protein>
    <recommendedName>
        <fullName evidence="4">Calmodulin-binding protein</fullName>
    </recommendedName>
</protein>
<feature type="chain" id="PRO_5022158188" description="Calmodulin-binding protein" evidence="1">
    <location>
        <begin position="21"/>
        <end position="108"/>
    </location>
</feature>
<dbReference type="EMBL" id="CP036339">
    <property type="protein sequence ID" value="QDT75346.1"/>
    <property type="molecule type" value="Genomic_DNA"/>
</dbReference>
<dbReference type="KEGG" id="llh:I41_45560"/>
<dbReference type="RefSeq" id="WP_145435009.1">
    <property type="nucleotide sequence ID" value="NZ_CP036339.1"/>
</dbReference>
<organism evidence="2 3">
    <name type="scientific">Lacipirellula limnantheis</name>
    <dbReference type="NCBI Taxonomy" id="2528024"/>
    <lineage>
        <taxon>Bacteria</taxon>
        <taxon>Pseudomonadati</taxon>
        <taxon>Planctomycetota</taxon>
        <taxon>Planctomycetia</taxon>
        <taxon>Pirellulales</taxon>
        <taxon>Lacipirellulaceae</taxon>
        <taxon>Lacipirellula</taxon>
    </lineage>
</organism>
<evidence type="ECO:0000313" key="3">
    <source>
        <dbReference type="Proteomes" id="UP000317909"/>
    </source>
</evidence>
<gene>
    <name evidence="2" type="ORF">I41_45560</name>
</gene>
<keyword evidence="3" id="KW-1185">Reference proteome</keyword>